<name>A0A3A3FYR2_9BURK</name>
<dbReference type="Pfam" id="PF08241">
    <property type="entry name" value="Methyltransf_11"/>
    <property type="match status" value="1"/>
</dbReference>
<dbReference type="GO" id="GO:0032259">
    <property type="term" value="P:methylation"/>
    <property type="evidence" value="ECO:0007669"/>
    <property type="project" value="UniProtKB-KW"/>
</dbReference>
<accession>A0A3A3FYR2</accession>
<dbReference type="SUPFAM" id="SSF53335">
    <property type="entry name" value="S-adenosyl-L-methionine-dependent methyltransferases"/>
    <property type="match status" value="1"/>
</dbReference>
<feature type="domain" description="Methyltransferase type 11" evidence="1">
    <location>
        <begin position="29"/>
        <end position="113"/>
    </location>
</feature>
<gene>
    <name evidence="2" type="ORF">D3878_06500</name>
</gene>
<dbReference type="InterPro" id="IPR013216">
    <property type="entry name" value="Methyltransf_11"/>
</dbReference>
<keyword evidence="2" id="KW-0489">Methyltransferase</keyword>
<dbReference type="AlphaFoldDB" id="A0A3A3FYR2"/>
<comment type="caution">
    <text evidence="2">The sequence shown here is derived from an EMBL/GenBank/DDBJ whole genome shotgun (WGS) entry which is preliminary data.</text>
</comment>
<dbReference type="CDD" id="cd02440">
    <property type="entry name" value="AdoMet_MTases"/>
    <property type="match status" value="1"/>
</dbReference>
<keyword evidence="2" id="KW-0808">Transferase</keyword>
<keyword evidence="3" id="KW-1185">Reference proteome</keyword>
<dbReference type="EMBL" id="QYUQ01000002">
    <property type="protein sequence ID" value="RJG01277.1"/>
    <property type="molecule type" value="Genomic_DNA"/>
</dbReference>
<dbReference type="GO" id="GO:0008757">
    <property type="term" value="F:S-adenosylmethionine-dependent methyltransferase activity"/>
    <property type="evidence" value="ECO:0007669"/>
    <property type="project" value="InterPro"/>
</dbReference>
<dbReference type="InterPro" id="IPR029063">
    <property type="entry name" value="SAM-dependent_MTases_sf"/>
</dbReference>
<dbReference type="PANTHER" id="PTHR42912">
    <property type="entry name" value="METHYLTRANSFERASE"/>
    <property type="match status" value="1"/>
</dbReference>
<dbReference type="Proteomes" id="UP000266327">
    <property type="component" value="Unassembled WGS sequence"/>
</dbReference>
<evidence type="ECO:0000259" key="1">
    <source>
        <dbReference type="Pfam" id="PF08241"/>
    </source>
</evidence>
<reference evidence="3" key="1">
    <citation type="submission" date="2018-09" db="EMBL/GenBank/DDBJ databases">
        <authorList>
            <person name="Zhu H."/>
        </authorList>
    </citation>
    <scope>NUCLEOTIDE SEQUENCE [LARGE SCALE GENOMIC DNA]</scope>
    <source>
        <strain evidence="3">K1S02-23</strain>
    </source>
</reference>
<evidence type="ECO:0000313" key="3">
    <source>
        <dbReference type="Proteomes" id="UP000266327"/>
    </source>
</evidence>
<dbReference type="RefSeq" id="WP_119784726.1">
    <property type="nucleotide sequence ID" value="NZ_QYUQ01000002.1"/>
</dbReference>
<dbReference type="Gene3D" id="3.40.50.150">
    <property type="entry name" value="Vaccinia Virus protein VP39"/>
    <property type="match status" value="1"/>
</dbReference>
<protein>
    <submittedName>
        <fullName evidence="2">Class I SAM-dependent methyltransferase</fullName>
    </submittedName>
</protein>
<sequence length="246" mass="28546">MSITCDTVTLVHDSLRDFAGLDPLKSTVLDFGCGRGALVDYLCESGVNAYGCDVDPYWEGDRPRLRPIQRSPYKLPFGDASFDLVVSTSVLEHAQNQRELFYEIKRVLKPNGISLHFYPGKWYLPLEPHIYVPLVNLLWPKQPRWWLALWAFFGIRNEHQGGLDWRKVTALNERYCATGLCYKPQSFYRDVSMEVFGNCEWPMHYYLKRADGGVAALYRRLPLKGLIAWMSRHTRMAMIVQRKYSV</sequence>
<proteinExistence type="predicted"/>
<organism evidence="2 3">
    <name type="scientific">Noviherbaspirillum sedimenti</name>
    <dbReference type="NCBI Taxonomy" id="2320865"/>
    <lineage>
        <taxon>Bacteria</taxon>
        <taxon>Pseudomonadati</taxon>
        <taxon>Pseudomonadota</taxon>
        <taxon>Betaproteobacteria</taxon>
        <taxon>Burkholderiales</taxon>
        <taxon>Oxalobacteraceae</taxon>
        <taxon>Noviherbaspirillum</taxon>
    </lineage>
</organism>
<dbReference type="OrthoDB" id="529208at2"/>
<evidence type="ECO:0000313" key="2">
    <source>
        <dbReference type="EMBL" id="RJG01277.1"/>
    </source>
</evidence>
<dbReference type="InterPro" id="IPR050508">
    <property type="entry name" value="Methyltransf_Superfamily"/>
</dbReference>